<gene>
    <name evidence="1" type="ORF">PCOR1329_LOCUS15814</name>
</gene>
<organism evidence="1 2">
    <name type="scientific">Prorocentrum cordatum</name>
    <dbReference type="NCBI Taxonomy" id="2364126"/>
    <lineage>
        <taxon>Eukaryota</taxon>
        <taxon>Sar</taxon>
        <taxon>Alveolata</taxon>
        <taxon>Dinophyceae</taxon>
        <taxon>Prorocentrales</taxon>
        <taxon>Prorocentraceae</taxon>
        <taxon>Prorocentrum</taxon>
    </lineage>
</organism>
<proteinExistence type="predicted"/>
<dbReference type="EMBL" id="CAUYUJ010004814">
    <property type="protein sequence ID" value="CAK0811066.1"/>
    <property type="molecule type" value="Genomic_DNA"/>
</dbReference>
<evidence type="ECO:0000313" key="2">
    <source>
        <dbReference type="Proteomes" id="UP001189429"/>
    </source>
</evidence>
<keyword evidence="2" id="KW-1185">Reference proteome</keyword>
<feature type="non-terminal residue" evidence="1">
    <location>
        <position position="277"/>
    </location>
</feature>
<dbReference type="Proteomes" id="UP001189429">
    <property type="component" value="Unassembled WGS sequence"/>
</dbReference>
<protein>
    <submittedName>
        <fullName evidence="1">Uncharacterized protein</fullName>
    </submittedName>
</protein>
<name>A0ABN9QXH1_9DINO</name>
<feature type="non-terminal residue" evidence="1">
    <location>
        <position position="1"/>
    </location>
</feature>
<accession>A0ABN9QXH1</accession>
<evidence type="ECO:0000313" key="1">
    <source>
        <dbReference type="EMBL" id="CAK0811066.1"/>
    </source>
</evidence>
<sequence>SVKGNGKDNEDLVKSFSVVARRFSGTIRQAVSKSANLPAVVTGEIAKDFKKTELTNFGLAVEFDAKVASRAKEYVEDLEAQGGQDLSNAIAGELSAIHDSTEAPRTFQDFESILAKSHVPKEFSDLALSIRILGGALRSLRAAKSDAAGMDQQSTGQLFFKAKVRDSEKNICSGLQAAGLIKQNTPDLPDTLIDQTEKNKWLEAASFGRLILLEVFKDRIEKPVIALDEKATELVAALKAIPSEAQETKFVEHLNRKASSSTELAKKQKAVESALSE</sequence>
<comment type="caution">
    <text evidence="1">The sequence shown here is derived from an EMBL/GenBank/DDBJ whole genome shotgun (WGS) entry which is preliminary data.</text>
</comment>
<reference evidence="1" key="1">
    <citation type="submission" date="2023-10" db="EMBL/GenBank/DDBJ databases">
        <authorList>
            <person name="Chen Y."/>
            <person name="Shah S."/>
            <person name="Dougan E. K."/>
            <person name="Thang M."/>
            <person name="Chan C."/>
        </authorList>
    </citation>
    <scope>NUCLEOTIDE SEQUENCE [LARGE SCALE GENOMIC DNA]</scope>
</reference>